<proteinExistence type="inferred from homology"/>
<reference evidence="5" key="2">
    <citation type="submission" date="2020-09" db="EMBL/GenBank/DDBJ databases">
        <authorList>
            <person name="Sun Q."/>
            <person name="Zhou Y."/>
        </authorList>
    </citation>
    <scope>NUCLEOTIDE SEQUENCE</scope>
    <source>
        <strain evidence="5">CGMCC 1.15725</strain>
    </source>
</reference>
<dbReference type="AlphaFoldDB" id="A0A8J2YYH7"/>
<dbReference type="PANTHER" id="PTHR43684">
    <property type="match status" value="1"/>
</dbReference>
<dbReference type="Proteomes" id="UP000646365">
    <property type="component" value="Unassembled WGS sequence"/>
</dbReference>
<dbReference type="Pfam" id="PF00378">
    <property type="entry name" value="ECH_1"/>
    <property type="match status" value="1"/>
</dbReference>
<dbReference type="Gene3D" id="3.90.226.10">
    <property type="entry name" value="2-enoyl-CoA Hydratase, Chain A, domain 1"/>
    <property type="match status" value="1"/>
</dbReference>
<evidence type="ECO:0000313" key="5">
    <source>
        <dbReference type="EMBL" id="GGF36000.1"/>
    </source>
</evidence>
<comment type="similarity">
    <text evidence="2">Belongs to the enoyl-CoA hydratase/isomerase family.</text>
</comment>
<name>A0A8J2YYH7_9PROT</name>
<evidence type="ECO:0000313" key="6">
    <source>
        <dbReference type="Proteomes" id="UP000646365"/>
    </source>
</evidence>
<dbReference type="PANTHER" id="PTHR43684:SF1">
    <property type="entry name" value="ENOYL-COA DELTA ISOMERASE 2"/>
    <property type="match status" value="1"/>
</dbReference>
<evidence type="ECO:0000256" key="2">
    <source>
        <dbReference type="ARBA" id="ARBA00005254"/>
    </source>
</evidence>
<dbReference type="RefSeq" id="WP_189050544.1">
    <property type="nucleotide sequence ID" value="NZ_BMJQ01000014.1"/>
</dbReference>
<organism evidence="5 6">
    <name type="scientific">Aliidongia dinghuensis</name>
    <dbReference type="NCBI Taxonomy" id="1867774"/>
    <lineage>
        <taxon>Bacteria</taxon>
        <taxon>Pseudomonadati</taxon>
        <taxon>Pseudomonadota</taxon>
        <taxon>Alphaproteobacteria</taxon>
        <taxon>Rhodospirillales</taxon>
        <taxon>Dongiaceae</taxon>
        <taxon>Aliidongia</taxon>
    </lineage>
</organism>
<comment type="subcellular location">
    <subcellularLocation>
        <location evidence="1">Peroxisome</location>
    </subcellularLocation>
</comment>
<accession>A0A8J2YYH7</accession>
<evidence type="ECO:0000256" key="3">
    <source>
        <dbReference type="ARBA" id="ARBA00023140"/>
    </source>
</evidence>
<dbReference type="InterPro" id="IPR014748">
    <property type="entry name" value="Enoyl-CoA_hydra_C"/>
</dbReference>
<gene>
    <name evidence="5" type="ORF">GCM10011611_47970</name>
</gene>
<dbReference type="GO" id="GO:0004165">
    <property type="term" value="F:delta(3)-delta(2)-enoyl-CoA isomerase activity"/>
    <property type="evidence" value="ECO:0007669"/>
    <property type="project" value="UniProtKB-ARBA"/>
</dbReference>
<dbReference type="Gene3D" id="1.10.12.10">
    <property type="entry name" value="Lyase 2-enoyl-coa Hydratase, Chain A, domain 2"/>
    <property type="match status" value="1"/>
</dbReference>
<sequence length="260" mass="27692">MSDEILITIEHGVLRMVFNRPSRKNAITDEMYRRLTEALEQAETNTAIRSVLFTGAGEAFTAGNDLTEFAARSQRGGSGEAALGPVVHFMKALARSSLPVVAAVNGLAVGIGVTMLLHCDLVFVASEARLSTPFVNLALSPELASSRLLPQRIGHARAYAMFALGEPISGADAAEYGLANKALAADQVLAAAEAAAQRLTRQPAASLRATKRLMRNADQLVDLIVQENNVFVDQLVGAEAKEAFAAFSEKRPPNFAQLSS</sequence>
<comment type="caution">
    <text evidence="5">The sequence shown here is derived from an EMBL/GenBank/DDBJ whole genome shotgun (WGS) entry which is preliminary data.</text>
</comment>
<dbReference type="InterPro" id="IPR029045">
    <property type="entry name" value="ClpP/crotonase-like_dom_sf"/>
</dbReference>
<keyword evidence="6" id="KW-1185">Reference proteome</keyword>
<evidence type="ECO:0000256" key="4">
    <source>
        <dbReference type="ARBA" id="ARBA00023235"/>
    </source>
</evidence>
<dbReference type="CDD" id="cd06558">
    <property type="entry name" value="crotonase-like"/>
    <property type="match status" value="1"/>
</dbReference>
<protein>
    <submittedName>
        <fullName evidence="5">Enoyl-CoA hydratase</fullName>
    </submittedName>
</protein>
<keyword evidence="4" id="KW-0413">Isomerase</keyword>
<dbReference type="InterPro" id="IPR001753">
    <property type="entry name" value="Enoyl-CoA_hydra/iso"/>
</dbReference>
<evidence type="ECO:0000256" key="1">
    <source>
        <dbReference type="ARBA" id="ARBA00004275"/>
    </source>
</evidence>
<keyword evidence="3" id="KW-0576">Peroxisome</keyword>
<dbReference type="EMBL" id="BMJQ01000014">
    <property type="protein sequence ID" value="GGF36000.1"/>
    <property type="molecule type" value="Genomic_DNA"/>
</dbReference>
<reference evidence="5" key="1">
    <citation type="journal article" date="2014" name="Int. J. Syst. Evol. Microbiol.">
        <title>Complete genome sequence of Corynebacterium casei LMG S-19264T (=DSM 44701T), isolated from a smear-ripened cheese.</title>
        <authorList>
            <consortium name="US DOE Joint Genome Institute (JGI-PGF)"/>
            <person name="Walter F."/>
            <person name="Albersmeier A."/>
            <person name="Kalinowski J."/>
            <person name="Ruckert C."/>
        </authorList>
    </citation>
    <scope>NUCLEOTIDE SEQUENCE</scope>
    <source>
        <strain evidence="5">CGMCC 1.15725</strain>
    </source>
</reference>
<dbReference type="SUPFAM" id="SSF52096">
    <property type="entry name" value="ClpP/crotonase"/>
    <property type="match status" value="1"/>
</dbReference>
<dbReference type="InterPro" id="IPR051053">
    <property type="entry name" value="ECH/Chromodomain_protein"/>
</dbReference>